<organism evidence="2 3">
    <name type="scientific">Microlunatus phosphovorus (strain ATCC 700054 / DSM 10555 / JCM 9379 / NBRC 101784 / NCIMB 13414 / VKM Ac-1990 / NM-1)</name>
    <dbReference type="NCBI Taxonomy" id="1032480"/>
    <lineage>
        <taxon>Bacteria</taxon>
        <taxon>Bacillati</taxon>
        <taxon>Actinomycetota</taxon>
        <taxon>Actinomycetes</taxon>
        <taxon>Propionibacteriales</taxon>
        <taxon>Propionibacteriaceae</taxon>
        <taxon>Microlunatus</taxon>
    </lineage>
</organism>
<evidence type="ECO:0008006" key="4">
    <source>
        <dbReference type="Google" id="ProtNLM"/>
    </source>
</evidence>
<feature type="signal peptide" evidence="1">
    <location>
        <begin position="1"/>
        <end position="37"/>
    </location>
</feature>
<sequence>MSLSVGSPRVHPAVATLGKLAALALPIALLACAPANSVSSSSPSASETASPGPTALTDEQLDAEFRAAVVDASVAEPDEISDQLTAIDPENDDVVWNKKRDHVLMTTWTSWDGYDDQIGKKVVLQREAWVTAAPEFKRFCASYQPDETTPLTLRLEQLLGLPPHNGKTKVVEMWMPADQLFRPSPDPEIDDHTADLEMPPVKDFASKADYEAHKDWFNLQRSLSYDEKNGYPWTRLGYTYDWGNPDSEVGLSEFVTWAKTPVRIKQVATTEDYCGS</sequence>
<gene>
    <name evidence="2" type="ordered locus">MLP_16490</name>
</gene>
<dbReference type="eggNOG" id="ENOG502ZQ5N">
    <property type="taxonomic scope" value="Bacteria"/>
</dbReference>
<reference evidence="2 3" key="1">
    <citation type="submission" date="2011-05" db="EMBL/GenBank/DDBJ databases">
        <title>Whole genome sequence of Microlunatus phosphovorus NM-1.</title>
        <authorList>
            <person name="Hosoyama A."/>
            <person name="Sasaki K."/>
            <person name="Harada T."/>
            <person name="Igarashi R."/>
            <person name="Kawakoshi A."/>
            <person name="Sasagawa M."/>
            <person name="Fukada J."/>
            <person name="Nakamura S."/>
            <person name="Katano Y."/>
            <person name="Hanada S."/>
            <person name="Kamagata Y."/>
            <person name="Nakamura N."/>
            <person name="Yamazaki S."/>
            <person name="Fujita N."/>
        </authorList>
    </citation>
    <scope>NUCLEOTIDE SEQUENCE [LARGE SCALE GENOMIC DNA]</scope>
    <source>
        <strain evidence="3">ATCC 700054 / DSM 10555 / JCM 9379 / NBRC 101784 / NCIMB 13414 / VKM Ac-1990 / NM-1</strain>
    </source>
</reference>
<evidence type="ECO:0000313" key="3">
    <source>
        <dbReference type="Proteomes" id="UP000007947"/>
    </source>
</evidence>
<dbReference type="EMBL" id="AP012204">
    <property type="protein sequence ID" value="BAK34663.1"/>
    <property type="molecule type" value="Genomic_DNA"/>
</dbReference>
<feature type="chain" id="PRO_5039045207" description="Lipoprotein" evidence="1">
    <location>
        <begin position="38"/>
        <end position="276"/>
    </location>
</feature>
<keyword evidence="1" id="KW-0732">Signal</keyword>
<dbReference type="STRING" id="1032480.MLP_16490"/>
<evidence type="ECO:0000313" key="2">
    <source>
        <dbReference type="EMBL" id="BAK34663.1"/>
    </source>
</evidence>
<dbReference type="OrthoDB" id="747120at2"/>
<protein>
    <recommendedName>
        <fullName evidence="4">Lipoprotein</fullName>
    </recommendedName>
</protein>
<dbReference type="HOGENOM" id="CLU_079027_0_0_11"/>
<proteinExistence type="predicted"/>
<dbReference type="Proteomes" id="UP000007947">
    <property type="component" value="Chromosome"/>
</dbReference>
<dbReference type="KEGG" id="mph:MLP_16490"/>
<evidence type="ECO:0000256" key="1">
    <source>
        <dbReference type="SAM" id="SignalP"/>
    </source>
</evidence>
<name>F5XRH3_MICPN</name>
<keyword evidence="3" id="KW-1185">Reference proteome</keyword>
<dbReference type="AlphaFoldDB" id="F5XRH3"/>
<dbReference type="RefSeq" id="WP_013862546.1">
    <property type="nucleotide sequence ID" value="NC_015635.1"/>
</dbReference>
<accession>F5XRH3</accession>